<dbReference type="EMBL" id="JAEFCI010005186">
    <property type="protein sequence ID" value="KAG5460465.1"/>
    <property type="molecule type" value="Genomic_DNA"/>
</dbReference>
<organism evidence="2 3">
    <name type="scientific">Olpidium bornovanus</name>
    <dbReference type="NCBI Taxonomy" id="278681"/>
    <lineage>
        <taxon>Eukaryota</taxon>
        <taxon>Fungi</taxon>
        <taxon>Fungi incertae sedis</taxon>
        <taxon>Olpidiomycota</taxon>
        <taxon>Olpidiomycotina</taxon>
        <taxon>Olpidiomycetes</taxon>
        <taxon>Olpidiales</taxon>
        <taxon>Olpidiaceae</taxon>
        <taxon>Olpidium</taxon>
    </lineage>
</organism>
<dbReference type="InterPro" id="IPR056924">
    <property type="entry name" value="SH3_Tf2-1"/>
</dbReference>
<dbReference type="PROSITE" id="PS50013">
    <property type="entry name" value="CHROMO_2"/>
    <property type="match status" value="1"/>
</dbReference>
<dbReference type="Pfam" id="PF00385">
    <property type="entry name" value="Chromo"/>
    <property type="match status" value="1"/>
</dbReference>
<dbReference type="OrthoDB" id="2273864at2759"/>
<dbReference type="CDD" id="cd00024">
    <property type="entry name" value="CD_CSD"/>
    <property type="match status" value="1"/>
</dbReference>
<evidence type="ECO:0000313" key="2">
    <source>
        <dbReference type="EMBL" id="KAG5460465.1"/>
    </source>
</evidence>
<feature type="non-terminal residue" evidence="2">
    <location>
        <position position="1"/>
    </location>
</feature>
<evidence type="ECO:0000313" key="3">
    <source>
        <dbReference type="Proteomes" id="UP000673691"/>
    </source>
</evidence>
<dbReference type="InterPro" id="IPR016197">
    <property type="entry name" value="Chromo-like_dom_sf"/>
</dbReference>
<accession>A0A8H7ZW49</accession>
<dbReference type="InterPro" id="IPR023780">
    <property type="entry name" value="Chromo_domain"/>
</dbReference>
<dbReference type="AlphaFoldDB" id="A0A8H7ZW49"/>
<protein>
    <recommendedName>
        <fullName evidence="1">Chromo domain-containing protein</fullName>
    </recommendedName>
</protein>
<dbReference type="Gene3D" id="2.40.50.40">
    <property type="match status" value="1"/>
</dbReference>
<evidence type="ECO:0000259" key="1">
    <source>
        <dbReference type="PROSITE" id="PS50013"/>
    </source>
</evidence>
<dbReference type="Pfam" id="PF24626">
    <property type="entry name" value="SH3_Tf2-1"/>
    <property type="match status" value="1"/>
</dbReference>
<comment type="caution">
    <text evidence="2">The sequence shown here is derived from an EMBL/GenBank/DDBJ whole genome shotgun (WGS) entry which is preliminary data.</text>
</comment>
<dbReference type="InterPro" id="IPR000953">
    <property type="entry name" value="Chromo/chromo_shadow_dom"/>
</dbReference>
<sequence length="289" mass="32333">QGVQLTAKRHPLLREGLRHEEKLLSRKYAAPYVGPFLVTDKDKKDNYTLALPPPFAQIHPVFHVSLLQKYEEPGKGRKVSRPRSENDDVFGAEKKQYLVLWLGSDRSEATWEDEENPVNARDTVTEYLDRNPDLLLTSNKRRVIAQGLRVSENVFIGEPGYIHLGALTALDATDDLLPNIMAMTTCGVTGLQAQSAEDPAQVQNLCHHQAALMALREVHDGRPMRLLVCEEEQEVVLQLEEQAAGRQDEFASRNARLLHAKSQAQVIGVAIDVHAGLENDEQHGFCQPP</sequence>
<keyword evidence="3" id="KW-1185">Reference proteome</keyword>
<name>A0A8H7ZW49_9FUNG</name>
<proteinExistence type="predicted"/>
<reference evidence="2 3" key="1">
    <citation type="journal article" name="Sci. Rep.">
        <title>Genome-scale phylogenetic analyses confirm Olpidium as the closest living zoosporic fungus to the non-flagellated, terrestrial fungi.</title>
        <authorList>
            <person name="Chang Y."/>
            <person name="Rochon D."/>
            <person name="Sekimoto S."/>
            <person name="Wang Y."/>
            <person name="Chovatia M."/>
            <person name="Sandor L."/>
            <person name="Salamov A."/>
            <person name="Grigoriev I.V."/>
            <person name="Stajich J.E."/>
            <person name="Spatafora J.W."/>
        </authorList>
    </citation>
    <scope>NUCLEOTIDE SEQUENCE [LARGE SCALE GENOMIC DNA]</scope>
    <source>
        <strain evidence="2">S191</strain>
    </source>
</reference>
<dbReference type="SUPFAM" id="SSF54160">
    <property type="entry name" value="Chromo domain-like"/>
    <property type="match status" value="1"/>
</dbReference>
<dbReference type="Proteomes" id="UP000673691">
    <property type="component" value="Unassembled WGS sequence"/>
</dbReference>
<gene>
    <name evidence="2" type="ORF">BJ554DRAFT_7484</name>
</gene>
<feature type="domain" description="Chromo" evidence="1">
    <location>
        <begin position="84"/>
        <end position="131"/>
    </location>
</feature>